<dbReference type="PANTHER" id="PTHR33258:SF1">
    <property type="entry name" value="TRANSPOSASE INSL FOR INSERTION SEQUENCE ELEMENT IS186A-RELATED"/>
    <property type="match status" value="1"/>
</dbReference>
<dbReference type="InterPro" id="IPR002559">
    <property type="entry name" value="Transposase_11"/>
</dbReference>
<dbReference type="GO" id="GO:0003677">
    <property type="term" value="F:DNA binding"/>
    <property type="evidence" value="ECO:0007669"/>
    <property type="project" value="InterPro"/>
</dbReference>
<evidence type="ECO:0000313" key="3">
    <source>
        <dbReference type="Proteomes" id="UP000824083"/>
    </source>
</evidence>
<gene>
    <name evidence="2" type="ORF">IAC56_04980</name>
</gene>
<dbReference type="Pfam" id="PF01609">
    <property type="entry name" value="DDE_Tnp_1"/>
    <property type="match status" value="1"/>
</dbReference>
<evidence type="ECO:0000259" key="1">
    <source>
        <dbReference type="Pfam" id="PF01609"/>
    </source>
</evidence>
<dbReference type="GO" id="GO:0004803">
    <property type="term" value="F:transposase activity"/>
    <property type="evidence" value="ECO:0007669"/>
    <property type="project" value="InterPro"/>
</dbReference>
<dbReference type="InterPro" id="IPR012337">
    <property type="entry name" value="RNaseH-like_sf"/>
</dbReference>
<accession>A0A9D1IIG6</accession>
<dbReference type="SUPFAM" id="SSF53098">
    <property type="entry name" value="Ribonuclease H-like"/>
    <property type="match status" value="1"/>
</dbReference>
<evidence type="ECO:0000313" key="2">
    <source>
        <dbReference type="EMBL" id="HIU37608.1"/>
    </source>
</evidence>
<protein>
    <submittedName>
        <fullName evidence="2">Transposase</fullName>
    </submittedName>
</protein>
<organism evidence="2 3">
    <name type="scientific">Candidatus Aphodousia faecigallinarum</name>
    <dbReference type="NCBI Taxonomy" id="2840677"/>
    <lineage>
        <taxon>Bacteria</taxon>
        <taxon>Pseudomonadati</taxon>
        <taxon>Pseudomonadota</taxon>
        <taxon>Betaproteobacteria</taxon>
        <taxon>Burkholderiales</taxon>
        <taxon>Sutterellaceae</taxon>
        <taxon>Sutterellaceae incertae sedis</taxon>
        <taxon>Candidatus Aphodousia</taxon>
    </lineage>
</organism>
<name>A0A9D1IIG6_9BURK</name>
<dbReference type="Proteomes" id="UP000824083">
    <property type="component" value="Unassembled WGS sequence"/>
</dbReference>
<dbReference type="GO" id="GO:0006313">
    <property type="term" value="P:DNA transposition"/>
    <property type="evidence" value="ECO:0007669"/>
    <property type="project" value="InterPro"/>
</dbReference>
<reference evidence="2" key="1">
    <citation type="submission" date="2020-10" db="EMBL/GenBank/DDBJ databases">
        <authorList>
            <person name="Gilroy R."/>
        </authorList>
    </citation>
    <scope>NUCLEOTIDE SEQUENCE</scope>
    <source>
        <strain evidence="2">7463</strain>
    </source>
</reference>
<dbReference type="Gene3D" id="3.90.350.10">
    <property type="entry name" value="Transposase Inhibitor Protein From Tn5, Chain A, domain 1"/>
    <property type="match status" value="1"/>
</dbReference>
<dbReference type="EMBL" id="DVMY01000080">
    <property type="protein sequence ID" value="HIU37608.1"/>
    <property type="molecule type" value="Genomic_DNA"/>
</dbReference>
<feature type="non-terminal residue" evidence="2">
    <location>
        <position position="1"/>
    </location>
</feature>
<dbReference type="AlphaFoldDB" id="A0A9D1IIG6"/>
<sequence>VTRIKENAKTTRLKDDVIEETDTYGDYGFRFTLEQAKAVCGDTRFRLVQWYDSDNDRWFEFLSNDFDLTAQQIADLYRKRWQIELFFKKLKQNLKIKSFIGTSENAVMTQIWTAAVATLLIEILRRIARYRWSFSRLLKFVRLNLLTYKKLDVWINRPDFRVHKQSPPKTQQQMALNFD</sequence>
<proteinExistence type="predicted"/>
<comment type="caution">
    <text evidence="2">The sequence shown here is derived from an EMBL/GenBank/DDBJ whole genome shotgun (WGS) entry which is preliminary data.</text>
</comment>
<reference evidence="2" key="2">
    <citation type="journal article" date="2021" name="PeerJ">
        <title>Extensive microbial diversity within the chicken gut microbiome revealed by metagenomics and culture.</title>
        <authorList>
            <person name="Gilroy R."/>
            <person name="Ravi A."/>
            <person name="Getino M."/>
            <person name="Pursley I."/>
            <person name="Horton D.L."/>
            <person name="Alikhan N.F."/>
            <person name="Baker D."/>
            <person name="Gharbi K."/>
            <person name="Hall N."/>
            <person name="Watson M."/>
            <person name="Adriaenssens E.M."/>
            <person name="Foster-Nyarko E."/>
            <person name="Jarju S."/>
            <person name="Secka A."/>
            <person name="Antonio M."/>
            <person name="Oren A."/>
            <person name="Chaudhuri R.R."/>
            <person name="La Ragione R."/>
            <person name="Hildebrand F."/>
            <person name="Pallen M.J."/>
        </authorList>
    </citation>
    <scope>NUCLEOTIDE SEQUENCE</scope>
    <source>
        <strain evidence="2">7463</strain>
    </source>
</reference>
<feature type="domain" description="Transposase IS4-like" evidence="1">
    <location>
        <begin position="22"/>
        <end position="120"/>
    </location>
</feature>
<dbReference type="PANTHER" id="PTHR33258">
    <property type="entry name" value="TRANSPOSASE INSL FOR INSERTION SEQUENCE ELEMENT IS186A-RELATED"/>
    <property type="match status" value="1"/>
</dbReference>